<dbReference type="AlphaFoldDB" id="A0A158Q706"/>
<sequence length="99" mass="11067">MVRNTGPNKKQCGFVLYLALAIFSLRILWCCVNCLVVFVKAVKEVIHIQVGRCGNAIGIKSTVLNLVANKAIISLCSRSDICFKEMNVLHFSMFQKLFS</sequence>
<keyword evidence="2" id="KW-1185">Reference proteome</keyword>
<reference evidence="3" key="1">
    <citation type="submission" date="2016-04" db="UniProtKB">
        <authorList>
            <consortium name="WormBaseParasite"/>
        </authorList>
    </citation>
    <scope>IDENTIFICATION</scope>
</reference>
<evidence type="ECO:0000256" key="1">
    <source>
        <dbReference type="SAM" id="Phobius"/>
    </source>
</evidence>
<keyword evidence="1" id="KW-1133">Transmembrane helix</keyword>
<accession>A0A158Q706</accession>
<keyword evidence="1" id="KW-0812">Transmembrane</keyword>
<dbReference type="Proteomes" id="UP000050640">
    <property type="component" value="Unplaced"/>
</dbReference>
<keyword evidence="1" id="KW-0472">Membrane</keyword>
<evidence type="ECO:0000313" key="2">
    <source>
        <dbReference type="Proteomes" id="UP000050640"/>
    </source>
</evidence>
<name>A0A158Q706_9BILA</name>
<evidence type="ECO:0000313" key="3">
    <source>
        <dbReference type="WBParaSite" id="EEL_0000105301-mRNA-1"/>
    </source>
</evidence>
<proteinExistence type="predicted"/>
<dbReference type="WBParaSite" id="EEL_0000105301-mRNA-1">
    <property type="protein sequence ID" value="EEL_0000105301-mRNA-1"/>
    <property type="gene ID" value="EEL_0000105301"/>
</dbReference>
<organism evidence="2 3">
    <name type="scientific">Elaeophora elaphi</name>
    <dbReference type="NCBI Taxonomy" id="1147741"/>
    <lineage>
        <taxon>Eukaryota</taxon>
        <taxon>Metazoa</taxon>
        <taxon>Ecdysozoa</taxon>
        <taxon>Nematoda</taxon>
        <taxon>Chromadorea</taxon>
        <taxon>Rhabditida</taxon>
        <taxon>Spirurina</taxon>
        <taxon>Spiruromorpha</taxon>
        <taxon>Filarioidea</taxon>
        <taxon>Onchocercidae</taxon>
        <taxon>Elaeophora</taxon>
    </lineage>
</organism>
<feature type="transmembrane region" description="Helical" evidence="1">
    <location>
        <begin position="14"/>
        <end position="39"/>
    </location>
</feature>
<protein>
    <submittedName>
        <fullName evidence="3">Secreted protein</fullName>
    </submittedName>
</protein>